<proteinExistence type="predicted"/>
<dbReference type="AlphaFoldDB" id="A0A382BZJ8"/>
<organism evidence="1">
    <name type="scientific">marine metagenome</name>
    <dbReference type="NCBI Taxonomy" id="408172"/>
    <lineage>
        <taxon>unclassified sequences</taxon>
        <taxon>metagenomes</taxon>
        <taxon>ecological metagenomes</taxon>
    </lineage>
</organism>
<gene>
    <name evidence="1" type="ORF">METZ01_LOCUS172072</name>
</gene>
<sequence>MKNFIYKKSISEKISYIKLITDLSHEIGISITDSKELVDTAIIFINPKEINYEELKEEILSYIVINIFSLVCKL</sequence>
<protein>
    <submittedName>
        <fullName evidence="1">Uncharacterized protein</fullName>
    </submittedName>
</protein>
<accession>A0A382BZJ8</accession>
<name>A0A382BZJ8_9ZZZZ</name>
<dbReference type="EMBL" id="UINC01032107">
    <property type="protein sequence ID" value="SVB19218.1"/>
    <property type="molecule type" value="Genomic_DNA"/>
</dbReference>
<reference evidence="1" key="1">
    <citation type="submission" date="2018-05" db="EMBL/GenBank/DDBJ databases">
        <authorList>
            <person name="Lanie J.A."/>
            <person name="Ng W.-L."/>
            <person name="Kazmierczak K.M."/>
            <person name="Andrzejewski T.M."/>
            <person name="Davidsen T.M."/>
            <person name="Wayne K.J."/>
            <person name="Tettelin H."/>
            <person name="Glass J.I."/>
            <person name="Rusch D."/>
            <person name="Podicherti R."/>
            <person name="Tsui H.-C.T."/>
            <person name="Winkler M.E."/>
        </authorList>
    </citation>
    <scope>NUCLEOTIDE SEQUENCE</scope>
</reference>
<evidence type="ECO:0000313" key="1">
    <source>
        <dbReference type="EMBL" id="SVB19218.1"/>
    </source>
</evidence>